<keyword evidence="7" id="KW-0436">Ligase</keyword>
<dbReference type="PANTHER" id="PTHR37422:SF13">
    <property type="entry name" value="LIPOPOLYSACCHARIDE BIOSYNTHESIS PROTEIN PA4999-RELATED"/>
    <property type="match status" value="1"/>
</dbReference>
<evidence type="ECO:0000256" key="5">
    <source>
        <dbReference type="SAM" id="Phobius"/>
    </source>
</evidence>
<dbReference type="EMBL" id="JASBQV010000034">
    <property type="protein sequence ID" value="MDI3236269.1"/>
    <property type="molecule type" value="Genomic_DNA"/>
</dbReference>
<accession>A0ABT6R5N4</accession>
<feature type="transmembrane region" description="Helical" evidence="5">
    <location>
        <begin position="135"/>
        <end position="153"/>
    </location>
</feature>
<feature type="transmembrane region" description="Helical" evidence="5">
    <location>
        <begin position="251"/>
        <end position="270"/>
    </location>
</feature>
<comment type="subcellular location">
    <subcellularLocation>
        <location evidence="1">Membrane</location>
        <topology evidence="1">Multi-pass membrane protein</topology>
    </subcellularLocation>
</comment>
<feature type="transmembrane region" description="Helical" evidence="5">
    <location>
        <begin position="276"/>
        <end position="294"/>
    </location>
</feature>
<feature type="transmembrane region" description="Helical" evidence="5">
    <location>
        <begin position="87"/>
        <end position="103"/>
    </location>
</feature>
<protein>
    <submittedName>
        <fullName evidence="7">O-antigen ligase family protein</fullName>
    </submittedName>
</protein>
<evidence type="ECO:0000256" key="4">
    <source>
        <dbReference type="ARBA" id="ARBA00023136"/>
    </source>
</evidence>
<keyword evidence="3 5" id="KW-1133">Transmembrane helix</keyword>
<proteinExistence type="predicted"/>
<name>A0ABT6R5N4_9BACL</name>
<feature type="transmembrane region" description="Helical" evidence="5">
    <location>
        <begin position="53"/>
        <end position="75"/>
    </location>
</feature>
<feature type="transmembrane region" description="Helical" evidence="5">
    <location>
        <begin position="109"/>
        <end position="128"/>
    </location>
</feature>
<dbReference type="InterPro" id="IPR051533">
    <property type="entry name" value="WaaL-like"/>
</dbReference>
<organism evidence="7 8">
    <name type="scientific">Exiguobacterium antarcticum</name>
    <dbReference type="NCBI Taxonomy" id="132920"/>
    <lineage>
        <taxon>Bacteria</taxon>
        <taxon>Bacillati</taxon>
        <taxon>Bacillota</taxon>
        <taxon>Bacilli</taxon>
        <taxon>Bacillales</taxon>
        <taxon>Bacillales Family XII. Incertae Sedis</taxon>
        <taxon>Exiguobacterium</taxon>
    </lineage>
</organism>
<dbReference type="Proteomes" id="UP001243286">
    <property type="component" value="Unassembled WGS sequence"/>
</dbReference>
<dbReference type="InterPro" id="IPR007016">
    <property type="entry name" value="O-antigen_ligase-rel_domated"/>
</dbReference>
<evidence type="ECO:0000313" key="8">
    <source>
        <dbReference type="Proteomes" id="UP001243286"/>
    </source>
</evidence>
<keyword evidence="8" id="KW-1185">Reference proteome</keyword>
<dbReference type="GO" id="GO:0016874">
    <property type="term" value="F:ligase activity"/>
    <property type="evidence" value="ECO:0007669"/>
    <property type="project" value="UniProtKB-KW"/>
</dbReference>
<evidence type="ECO:0000256" key="3">
    <source>
        <dbReference type="ARBA" id="ARBA00022989"/>
    </source>
</evidence>
<feature type="domain" description="O-antigen ligase-related" evidence="6">
    <location>
        <begin position="91"/>
        <end position="224"/>
    </location>
</feature>
<comment type="caution">
    <text evidence="7">The sequence shown here is derived from an EMBL/GenBank/DDBJ whole genome shotgun (WGS) entry which is preliminary data.</text>
</comment>
<evidence type="ECO:0000256" key="2">
    <source>
        <dbReference type="ARBA" id="ARBA00022692"/>
    </source>
</evidence>
<sequence length="308" mass="35335">MFMFANILFSSTHVLATYLQWIVPSVVNRFNYIVLERSVYFVNFSQQIRGKYAGITGQVGSNAFFITIFIAIVVSKLYVSKTLKSKLVLLFFLILGFYALLLTEKRGLLLFNILTIFFMFGILIYKKLKLKKIKSLIIIFITILIFIFIWLLSNNSYLLEYYLFDEDISTGRVGIYKDVMGMIGENPVLGNGIGSIEESLNIKGHNIYLQLWAESGLIALILFVILIAGVLIFSVRLFSRKNIEDKNGRNYFDKVLFSIYIQFIFILYGFTGNPLYDYFILGIYIISASVPYYVSVAISKSKKEGEII</sequence>
<keyword evidence="4 5" id="KW-0472">Membrane</keyword>
<reference evidence="7 8" key="1">
    <citation type="submission" date="2023-04" db="EMBL/GenBank/DDBJ databases">
        <title>Antarctic isolates genomes.</title>
        <authorList>
            <person name="Dimov S.G."/>
        </authorList>
    </citation>
    <scope>NUCLEOTIDE SEQUENCE [LARGE SCALE GENOMIC DNA]</scope>
    <source>
        <strain evidence="7 8">AL19</strain>
    </source>
</reference>
<evidence type="ECO:0000256" key="1">
    <source>
        <dbReference type="ARBA" id="ARBA00004141"/>
    </source>
</evidence>
<keyword evidence="2 5" id="KW-0812">Transmembrane</keyword>
<gene>
    <name evidence="7" type="ORF">QK289_14745</name>
</gene>
<evidence type="ECO:0000313" key="7">
    <source>
        <dbReference type="EMBL" id="MDI3236269.1"/>
    </source>
</evidence>
<dbReference type="Pfam" id="PF04932">
    <property type="entry name" value="Wzy_C"/>
    <property type="match status" value="1"/>
</dbReference>
<evidence type="ECO:0000259" key="6">
    <source>
        <dbReference type="Pfam" id="PF04932"/>
    </source>
</evidence>
<feature type="transmembrane region" description="Helical" evidence="5">
    <location>
        <begin position="217"/>
        <end position="239"/>
    </location>
</feature>
<dbReference type="PANTHER" id="PTHR37422">
    <property type="entry name" value="TEICHURONIC ACID BIOSYNTHESIS PROTEIN TUAE"/>
    <property type="match status" value="1"/>
</dbReference>